<dbReference type="InterPro" id="IPR035500">
    <property type="entry name" value="NHR-like_dom_sf"/>
</dbReference>
<dbReference type="CTD" id="188209"/>
<name>Q22298_CAEEL</name>
<evidence type="ECO:0000259" key="11">
    <source>
        <dbReference type="PROSITE" id="PS51843"/>
    </source>
</evidence>
<dbReference type="InterPro" id="IPR013088">
    <property type="entry name" value="Znf_NHR/GATA"/>
</dbReference>
<gene>
    <name evidence="12 14" type="primary">nhr-272</name>
    <name evidence="12" type="ORF">CELE_T07C5.2</name>
    <name evidence="14" type="ORF">T07C5.2</name>
</gene>
<keyword evidence="6" id="KW-0238">DNA-binding</keyword>
<dbReference type="PROSITE" id="PS51030">
    <property type="entry name" value="NUCLEAR_REC_DBD_2"/>
    <property type="match status" value="1"/>
</dbReference>
<evidence type="ECO:0000313" key="12">
    <source>
        <dbReference type="EMBL" id="CAA90299.1"/>
    </source>
</evidence>
<dbReference type="GO" id="GO:0003700">
    <property type="term" value="F:DNA-binding transcription factor activity"/>
    <property type="evidence" value="ECO:0007669"/>
    <property type="project" value="InterPro"/>
</dbReference>
<dbReference type="SMART" id="SM00399">
    <property type="entry name" value="ZnF_C4"/>
    <property type="match status" value="1"/>
</dbReference>
<evidence type="ECO:0000256" key="6">
    <source>
        <dbReference type="ARBA" id="ARBA00023125"/>
    </source>
</evidence>
<dbReference type="KEGG" id="cel:CELE_T07C5.2"/>
<dbReference type="InterPro" id="IPR001628">
    <property type="entry name" value="Znf_hrmn_rcpt"/>
</dbReference>
<keyword evidence="13" id="KW-1185">Reference proteome</keyword>
<keyword evidence="2" id="KW-0479">Metal-binding</keyword>
<evidence type="ECO:0000259" key="10">
    <source>
        <dbReference type="PROSITE" id="PS51030"/>
    </source>
</evidence>
<dbReference type="UCSC" id="T07C5.2">
    <property type="organism name" value="c. elegans"/>
</dbReference>
<evidence type="ECO:0000256" key="9">
    <source>
        <dbReference type="ARBA" id="ARBA00023242"/>
    </source>
</evidence>
<dbReference type="PRINTS" id="PR00047">
    <property type="entry name" value="STROIDFINGER"/>
</dbReference>
<dbReference type="Bgee" id="WBGene00011565">
    <property type="expression patterns" value="Expressed in pharyngeal muscle cell (C elegans)"/>
</dbReference>
<dbReference type="eggNOG" id="ENOG502TGEA">
    <property type="taxonomic scope" value="Eukaryota"/>
</dbReference>
<reference evidence="12 13" key="1">
    <citation type="journal article" date="1998" name="Science">
        <title>Genome sequence of the nematode C. elegans: a platform for investigating biology.</title>
        <authorList>
            <consortium name="The C. elegans sequencing consortium"/>
            <person name="Sulson J.E."/>
            <person name="Waterston R."/>
        </authorList>
    </citation>
    <scope>NUCLEOTIDE SEQUENCE [LARGE SCALE GENOMIC DNA]</scope>
    <source>
        <strain evidence="12 13">Bristol N2</strain>
    </source>
</reference>
<organism evidence="12 13">
    <name type="scientific">Caenorhabditis elegans</name>
    <dbReference type="NCBI Taxonomy" id="6239"/>
    <lineage>
        <taxon>Eukaryota</taxon>
        <taxon>Metazoa</taxon>
        <taxon>Ecdysozoa</taxon>
        <taxon>Nematoda</taxon>
        <taxon>Chromadorea</taxon>
        <taxon>Rhabditida</taxon>
        <taxon>Rhabditina</taxon>
        <taxon>Rhabditomorpha</taxon>
        <taxon>Rhabditoidea</taxon>
        <taxon>Rhabditidae</taxon>
        <taxon>Peloderinae</taxon>
        <taxon>Caenorhabditis</taxon>
    </lineage>
</organism>
<evidence type="ECO:0000256" key="5">
    <source>
        <dbReference type="ARBA" id="ARBA00023015"/>
    </source>
</evidence>
<evidence type="ECO:0000256" key="1">
    <source>
        <dbReference type="ARBA" id="ARBA00005993"/>
    </source>
</evidence>
<dbReference type="Gene3D" id="3.30.50.10">
    <property type="entry name" value="Erythroid Transcription Factor GATA-1, subunit A"/>
    <property type="match status" value="1"/>
</dbReference>
<dbReference type="Pfam" id="PF00104">
    <property type="entry name" value="Hormone_recep"/>
    <property type="match status" value="1"/>
</dbReference>
<dbReference type="GeneID" id="188209"/>
<feature type="domain" description="Nuclear receptor" evidence="10">
    <location>
        <begin position="4"/>
        <end position="83"/>
    </location>
</feature>
<evidence type="ECO:0000256" key="2">
    <source>
        <dbReference type="ARBA" id="ARBA00022723"/>
    </source>
</evidence>
<dbReference type="InterPro" id="IPR000536">
    <property type="entry name" value="Nucl_hrmn_rcpt_lig-bd"/>
</dbReference>
<keyword evidence="9" id="KW-0539">Nucleus</keyword>
<keyword evidence="3" id="KW-0863">Zinc-finger</keyword>
<evidence type="ECO:0000313" key="13">
    <source>
        <dbReference type="Proteomes" id="UP000001940"/>
    </source>
</evidence>
<dbReference type="GO" id="GO:0043565">
    <property type="term" value="F:sequence-specific DNA binding"/>
    <property type="evidence" value="ECO:0007669"/>
    <property type="project" value="InterPro"/>
</dbReference>
<dbReference type="PaxDb" id="6239-T07C5.2"/>
<dbReference type="SMR" id="Q22298"/>
<protein>
    <submittedName>
        <fullName evidence="12">Nuclear Hormone Receptor family</fullName>
    </submittedName>
</protein>
<dbReference type="Pfam" id="PF00105">
    <property type="entry name" value="zf-C4"/>
    <property type="match status" value="1"/>
</dbReference>
<accession>Q22298</accession>
<dbReference type="SUPFAM" id="SSF57716">
    <property type="entry name" value="Glucocorticoid receptor-like (DNA-binding domain)"/>
    <property type="match status" value="1"/>
</dbReference>
<comment type="similarity">
    <text evidence="1">Belongs to the nuclear hormone receptor family.</text>
</comment>
<keyword evidence="5" id="KW-0805">Transcription regulation</keyword>
<evidence type="ECO:0000256" key="4">
    <source>
        <dbReference type="ARBA" id="ARBA00022833"/>
    </source>
</evidence>
<dbReference type="PROSITE" id="PS51843">
    <property type="entry name" value="NR_LBD"/>
    <property type="match status" value="1"/>
</dbReference>
<dbReference type="InParanoid" id="Q22298"/>
<keyword evidence="8 12" id="KW-0675">Receptor</keyword>
<dbReference type="EMBL" id="BX284606">
    <property type="protein sequence ID" value="CAA90299.1"/>
    <property type="molecule type" value="Genomic_DNA"/>
</dbReference>
<feature type="domain" description="NR LBD" evidence="11">
    <location>
        <begin position="109"/>
        <end position="332"/>
    </location>
</feature>
<dbReference type="Gene3D" id="1.10.565.10">
    <property type="entry name" value="Retinoid X Receptor"/>
    <property type="match status" value="1"/>
</dbReference>
<evidence type="ECO:0000313" key="14">
    <source>
        <dbReference type="WormBase" id="T07C5.2"/>
    </source>
</evidence>
<keyword evidence="7" id="KW-0804">Transcription</keyword>
<evidence type="ECO:0000256" key="7">
    <source>
        <dbReference type="ARBA" id="ARBA00023163"/>
    </source>
</evidence>
<dbReference type="WormBase" id="T07C5.2">
    <property type="protein sequence ID" value="CE06380"/>
    <property type="gene ID" value="WBGene00011565"/>
    <property type="gene designation" value="nhr-272"/>
</dbReference>
<dbReference type="SMART" id="SM00430">
    <property type="entry name" value="HOLI"/>
    <property type="match status" value="1"/>
</dbReference>
<dbReference type="Proteomes" id="UP000001940">
    <property type="component" value="Chromosome X"/>
</dbReference>
<sequence>MTNFGDCVVCGVSTHLFKYGKYLCNSCDLFFRRSMTPWSFFGDCKHNWDCYKESSNRQRLPKCRHCRFNKCVDVGLLTVSRYTKLADLVEYLSLLDANREKTFLKLSISTDFDTNTFLDENPIRFIKKTSDLNFDCDEWQIMNKLSTIEMLKNLDFPKYLSSQDLRYFLKKGYFLKGILTMAMRSYLNQEEFMSFPNGVDLFPDHAREGLHINISFLNLIRCQLVGKFIELKITREEISMLGAIAVSNPAVPDLSSNGQKLLSCYQQLYTSSLLQYCLAKYQQNGPARFCNIMSVLNVANQTYDNIIKYVCLCQYYHSDMQPSKLYQSVLNQLN</sequence>
<dbReference type="PhylomeDB" id="Q22298"/>
<keyword evidence="4" id="KW-0862">Zinc</keyword>
<dbReference type="PANTHER" id="PTHR45886">
    <property type="entry name" value="NUCLEAR HORMONE RECEPTOR FAMILY-RELATED-RELATED"/>
    <property type="match status" value="1"/>
</dbReference>
<dbReference type="AGR" id="WB:WBGene00011565"/>
<dbReference type="OMA" id="EMYENAM"/>
<dbReference type="FunCoup" id="Q22298">
    <property type="interactions" value="80"/>
</dbReference>
<dbReference type="RefSeq" id="NP_510122.1">
    <property type="nucleotide sequence ID" value="NM_077721.5"/>
</dbReference>
<evidence type="ECO:0000256" key="8">
    <source>
        <dbReference type="ARBA" id="ARBA00023170"/>
    </source>
</evidence>
<dbReference type="PANTHER" id="PTHR45886:SF9">
    <property type="entry name" value="NR LBD DOMAIN-CONTAINING PROTEIN-RELATED"/>
    <property type="match status" value="1"/>
</dbReference>
<proteinExistence type="inferred from homology"/>
<dbReference type="PIR" id="T24650">
    <property type="entry name" value="T24650"/>
</dbReference>
<dbReference type="AlphaFoldDB" id="Q22298"/>
<dbReference type="SUPFAM" id="SSF48508">
    <property type="entry name" value="Nuclear receptor ligand-binding domain"/>
    <property type="match status" value="1"/>
</dbReference>
<dbReference type="HOGENOM" id="CLU_007368_3_0_1"/>
<dbReference type="GO" id="GO:0008270">
    <property type="term" value="F:zinc ion binding"/>
    <property type="evidence" value="ECO:0007669"/>
    <property type="project" value="UniProtKB-KW"/>
</dbReference>
<evidence type="ECO:0000256" key="3">
    <source>
        <dbReference type="ARBA" id="ARBA00022771"/>
    </source>
</evidence>